<keyword evidence="4 5" id="KW-0472">Membrane</keyword>
<dbReference type="Proteomes" id="UP000480854">
    <property type="component" value="Unassembled WGS sequence"/>
</dbReference>
<comment type="caution">
    <text evidence="7">The sequence shown here is derived from an EMBL/GenBank/DDBJ whole genome shotgun (WGS) entry which is preliminary data.</text>
</comment>
<evidence type="ECO:0000256" key="2">
    <source>
        <dbReference type="ARBA" id="ARBA00022692"/>
    </source>
</evidence>
<keyword evidence="3 5" id="KW-1133">Transmembrane helix</keyword>
<dbReference type="SUPFAM" id="SSF81324">
    <property type="entry name" value="Voltage-gated potassium channels"/>
    <property type="match status" value="1"/>
</dbReference>
<dbReference type="InterPro" id="IPR027359">
    <property type="entry name" value="Volt_channel_dom_sf"/>
</dbReference>
<evidence type="ECO:0000256" key="5">
    <source>
        <dbReference type="SAM" id="Phobius"/>
    </source>
</evidence>
<evidence type="ECO:0000259" key="6">
    <source>
        <dbReference type="Pfam" id="PF00520"/>
    </source>
</evidence>
<keyword evidence="2 5" id="KW-0812">Transmembrane</keyword>
<dbReference type="InterPro" id="IPR043203">
    <property type="entry name" value="VGCC_Ca_Na"/>
</dbReference>
<sequence length="295" mass="32093">MEQRAASTGPLVQAATWIESERGQKAIFGLILLNATVLGLDTSPTVSDAIGPLLGALDSAILAVFAVELAVRIACRGRSFFRDGWNLFDFVVVMVALAPVSPGFTVLRTLRVLRIFRLITVMPRLRMIVHALVSSLPGLAMIVLLQCLLFYVAGVMATKLFGADFPEWFGTLGASLYSLFQIMTLESWSMGIVRPVMEVYPYAWTFFLPFILAATFTMLNLFVAVIVNALQSLHDQETKEVGDAILSESHHVVEELRSLREEVAALRRALDGQLDTAAGRAPLPALSDALPGAGD</sequence>
<keyword evidence="8" id="KW-1185">Reference proteome</keyword>
<evidence type="ECO:0000256" key="3">
    <source>
        <dbReference type="ARBA" id="ARBA00022989"/>
    </source>
</evidence>
<dbReference type="PANTHER" id="PTHR10037">
    <property type="entry name" value="VOLTAGE-GATED CATION CHANNEL CALCIUM AND SODIUM"/>
    <property type="match status" value="1"/>
</dbReference>
<dbReference type="EMBL" id="QOKW01000036">
    <property type="protein sequence ID" value="KAA0676372.1"/>
    <property type="molecule type" value="Genomic_DNA"/>
</dbReference>
<feature type="transmembrane region" description="Helical" evidence="5">
    <location>
        <begin position="87"/>
        <end position="107"/>
    </location>
</feature>
<dbReference type="Gene3D" id="1.10.287.70">
    <property type="match status" value="1"/>
</dbReference>
<gene>
    <name evidence="7" type="ORF">DS843_27535</name>
</gene>
<dbReference type="Gene3D" id="1.20.120.350">
    <property type="entry name" value="Voltage-gated potassium channels. Chain C"/>
    <property type="match status" value="1"/>
</dbReference>
<dbReference type="GO" id="GO:0001518">
    <property type="term" value="C:voltage-gated sodium channel complex"/>
    <property type="evidence" value="ECO:0007669"/>
    <property type="project" value="TreeGrafter"/>
</dbReference>
<dbReference type="Pfam" id="PF00520">
    <property type="entry name" value="Ion_trans"/>
    <property type="match status" value="1"/>
</dbReference>
<evidence type="ECO:0000256" key="1">
    <source>
        <dbReference type="ARBA" id="ARBA00004141"/>
    </source>
</evidence>
<organism evidence="7 8">
    <name type="scientific">Roseomonas genomospecies 6</name>
    <dbReference type="NCBI Taxonomy" id="214106"/>
    <lineage>
        <taxon>Bacteria</taxon>
        <taxon>Pseudomonadati</taxon>
        <taxon>Pseudomonadota</taxon>
        <taxon>Alphaproteobacteria</taxon>
        <taxon>Acetobacterales</taxon>
        <taxon>Roseomonadaceae</taxon>
        <taxon>Roseomonas</taxon>
    </lineage>
</organism>
<comment type="subcellular location">
    <subcellularLocation>
        <location evidence="1">Membrane</location>
        <topology evidence="1">Multi-pass membrane protein</topology>
    </subcellularLocation>
</comment>
<evidence type="ECO:0000256" key="4">
    <source>
        <dbReference type="ARBA" id="ARBA00023136"/>
    </source>
</evidence>
<dbReference type="InterPro" id="IPR005821">
    <property type="entry name" value="Ion_trans_dom"/>
</dbReference>
<reference evidence="7 8" key="1">
    <citation type="submission" date="2018-07" db="EMBL/GenBank/DDBJ databases">
        <title>Genome sequence of Azospirillum sp. ATCC 49961.</title>
        <authorList>
            <person name="Sant'Anna F.H."/>
            <person name="Baldani J.I."/>
            <person name="Zilli J.E."/>
            <person name="Reis V.M."/>
            <person name="Hartmann A."/>
            <person name="Cruz L."/>
            <person name="de Souza E.M."/>
            <person name="de Oliveira Pedrosa F."/>
            <person name="Passaglia L.M.P."/>
        </authorList>
    </citation>
    <scope>NUCLEOTIDE SEQUENCE [LARGE SCALE GENOMIC DNA]</scope>
    <source>
        <strain evidence="7 8">ATCC 49961</strain>
    </source>
</reference>
<evidence type="ECO:0000313" key="8">
    <source>
        <dbReference type="Proteomes" id="UP000480854"/>
    </source>
</evidence>
<dbReference type="PANTHER" id="PTHR10037:SF62">
    <property type="entry name" value="SODIUM CHANNEL PROTEIN 60E"/>
    <property type="match status" value="1"/>
</dbReference>
<proteinExistence type="predicted"/>
<dbReference type="GO" id="GO:0005248">
    <property type="term" value="F:voltage-gated sodium channel activity"/>
    <property type="evidence" value="ECO:0007669"/>
    <property type="project" value="TreeGrafter"/>
</dbReference>
<feature type="transmembrane region" description="Helical" evidence="5">
    <location>
        <begin position="203"/>
        <end position="230"/>
    </location>
</feature>
<accession>A0A9W7KNQ9</accession>
<dbReference type="RefSeq" id="WP_149472036.1">
    <property type="nucleotide sequence ID" value="NZ_QOKW01000036.1"/>
</dbReference>
<feature type="transmembrane region" description="Helical" evidence="5">
    <location>
        <begin position="53"/>
        <end position="75"/>
    </location>
</feature>
<feature type="transmembrane region" description="Helical" evidence="5">
    <location>
        <begin position="165"/>
        <end position="183"/>
    </location>
</feature>
<evidence type="ECO:0000313" key="7">
    <source>
        <dbReference type="EMBL" id="KAA0676372.1"/>
    </source>
</evidence>
<dbReference type="AlphaFoldDB" id="A0A9W7KNQ9"/>
<protein>
    <submittedName>
        <fullName evidence="7">Ion transporter</fullName>
    </submittedName>
</protein>
<name>A0A9W7KNQ9_9PROT</name>
<feature type="domain" description="Ion transport" evidence="6">
    <location>
        <begin position="26"/>
        <end position="237"/>
    </location>
</feature>
<feature type="transmembrane region" description="Helical" evidence="5">
    <location>
        <begin position="127"/>
        <end position="153"/>
    </location>
</feature>
<dbReference type="OrthoDB" id="5297065at2"/>